<dbReference type="RefSeq" id="WP_123255984.1">
    <property type="nucleotide sequence ID" value="NZ_RBED01000112.1"/>
</dbReference>
<dbReference type="OrthoDB" id="6882680at2"/>
<keyword evidence="5" id="KW-1185">Reference proteome</keyword>
<reference evidence="4 5" key="1">
    <citation type="submission" date="2018-10" db="EMBL/GenBank/DDBJ databases">
        <title>Genome sequencing of Arthrobacter oryzae TNB02.</title>
        <authorList>
            <person name="Cho Y.-J."/>
            <person name="Cho A."/>
            <person name="Kim O.-S."/>
        </authorList>
    </citation>
    <scope>NUCLEOTIDE SEQUENCE [LARGE SCALE GENOMIC DNA]</scope>
    <source>
        <strain evidence="4 5">TNB02</strain>
    </source>
</reference>
<accession>A0A3N0BVE6</accession>
<sequence length="491" mass="51499">MNTTTTQTLELKQLINGQWDSATGVEAHSFNPADPEELVARYATATPQTLEAAIAAGRAALAGWDRVGILGRGRVLRRAAQLLEERGEDIAVLMTREQGKTLADSRGEVGATVETLYYQAGSARRADGVTYPSGNADELVRTIRRPVGVVGVITPWNFPLQIPAWKIAPALLWGNTVVWKPASDTPAVALAFAEILVEAGVPAGVLNLVLGPGSLGSRLVEHEGIAAVTFTGSVPVGHQIRERVVLRGAKLQMELGGHNAAIVMPDADVASAAAAIVAAAMSSTGQKCTATRRIIAVGDVHDRLVEALVPLVKALVSGPGTEATSDMGPVVSDRARRDIEDALSQAQAEGATVLAQGSKSDAPGHYVLPTLLAGTDALTITHEEVFGPIVTLMRVEDLDEAITLANATEFGLTASVFTSDEHAIRRCLNEVVAGLIKVNAPSTGSEVHAPFGGLRDSSFPAPREQNSDVAADFFTETKTAYVRVAPQGRAS</sequence>
<evidence type="ECO:0000313" key="5">
    <source>
        <dbReference type="Proteomes" id="UP000273807"/>
    </source>
</evidence>
<organism evidence="4 5">
    <name type="scientific">Arthrobacter oryzae</name>
    <dbReference type="NCBI Taxonomy" id="409290"/>
    <lineage>
        <taxon>Bacteria</taxon>
        <taxon>Bacillati</taxon>
        <taxon>Actinomycetota</taxon>
        <taxon>Actinomycetes</taxon>
        <taxon>Micrococcales</taxon>
        <taxon>Micrococcaceae</taxon>
        <taxon>Arthrobacter</taxon>
    </lineage>
</organism>
<dbReference type="InterPro" id="IPR015590">
    <property type="entry name" value="Aldehyde_DH_dom"/>
</dbReference>
<name>A0A3N0BVE6_9MICC</name>
<proteinExistence type="inferred from homology"/>
<evidence type="ECO:0000259" key="3">
    <source>
        <dbReference type="Pfam" id="PF00171"/>
    </source>
</evidence>
<dbReference type="Gene3D" id="3.40.309.10">
    <property type="entry name" value="Aldehyde Dehydrogenase, Chain A, domain 2"/>
    <property type="match status" value="1"/>
</dbReference>
<dbReference type="InterPro" id="IPR016161">
    <property type="entry name" value="Ald_DH/histidinol_DH"/>
</dbReference>
<dbReference type="EMBL" id="RBED01000112">
    <property type="protein sequence ID" value="RNL52755.1"/>
    <property type="molecule type" value="Genomic_DNA"/>
</dbReference>
<dbReference type="PANTHER" id="PTHR11699">
    <property type="entry name" value="ALDEHYDE DEHYDROGENASE-RELATED"/>
    <property type="match status" value="1"/>
</dbReference>
<keyword evidence="2" id="KW-0560">Oxidoreductase</keyword>
<dbReference type="InterPro" id="IPR016163">
    <property type="entry name" value="Ald_DH_C"/>
</dbReference>
<gene>
    <name evidence="4" type="ORF">D7003_13685</name>
</gene>
<dbReference type="InterPro" id="IPR016162">
    <property type="entry name" value="Ald_DH_N"/>
</dbReference>
<dbReference type="Proteomes" id="UP000273807">
    <property type="component" value="Unassembled WGS sequence"/>
</dbReference>
<evidence type="ECO:0000256" key="1">
    <source>
        <dbReference type="ARBA" id="ARBA00009986"/>
    </source>
</evidence>
<comment type="caution">
    <text evidence="4">The sequence shown here is derived from an EMBL/GenBank/DDBJ whole genome shotgun (WGS) entry which is preliminary data.</text>
</comment>
<protein>
    <submittedName>
        <fullName evidence="4">Aldehyde dehydrogenase family protein</fullName>
    </submittedName>
</protein>
<dbReference type="FunFam" id="3.40.605.10:FF:000007">
    <property type="entry name" value="NAD/NADP-dependent betaine aldehyde dehydrogenase"/>
    <property type="match status" value="1"/>
</dbReference>
<dbReference type="GO" id="GO:0016620">
    <property type="term" value="F:oxidoreductase activity, acting on the aldehyde or oxo group of donors, NAD or NADP as acceptor"/>
    <property type="evidence" value="ECO:0007669"/>
    <property type="project" value="InterPro"/>
</dbReference>
<dbReference type="Pfam" id="PF00171">
    <property type="entry name" value="Aldedh"/>
    <property type="match status" value="1"/>
</dbReference>
<comment type="similarity">
    <text evidence="1">Belongs to the aldehyde dehydrogenase family.</text>
</comment>
<evidence type="ECO:0000313" key="4">
    <source>
        <dbReference type="EMBL" id="RNL52755.1"/>
    </source>
</evidence>
<dbReference type="Gene3D" id="3.40.605.10">
    <property type="entry name" value="Aldehyde Dehydrogenase, Chain A, domain 1"/>
    <property type="match status" value="1"/>
</dbReference>
<evidence type="ECO:0000256" key="2">
    <source>
        <dbReference type="ARBA" id="ARBA00023002"/>
    </source>
</evidence>
<feature type="domain" description="Aldehyde dehydrogenase" evidence="3">
    <location>
        <begin position="25"/>
        <end position="479"/>
    </location>
</feature>
<dbReference type="AlphaFoldDB" id="A0A3N0BVE6"/>
<dbReference type="SUPFAM" id="SSF53720">
    <property type="entry name" value="ALDH-like"/>
    <property type="match status" value="1"/>
</dbReference>